<proteinExistence type="predicted"/>
<evidence type="ECO:0000259" key="3">
    <source>
        <dbReference type="Pfam" id="PF20237"/>
    </source>
</evidence>
<organism evidence="4 5">
    <name type="scientific">Hypocrea virens (strain Gv29-8 / FGSC 10586)</name>
    <name type="common">Gliocladium virens</name>
    <name type="synonym">Trichoderma virens</name>
    <dbReference type="NCBI Taxonomy" id="413071"/>
    <lineage>
        <taxon>Eukaryota</taxon>
        <taxon>Fungi</taxon>
        <taxon>Dikarya</taxon>
        <taxon>Ascomycota</taxon>
        <taxon>Pezizomycotina</taxon>
        <taxon>Sordariomycetes</taxon>
        <taxon>Hypocreomycetidae</taxon>
        <taxon>Hypocreales</taxon>
        <taxon>Hypocreaceae</taxon>
        <taxon>Trichoderma</taxon>
    </lineage>
</organism>
<dbReference type="InParanoid" id="G9N484"/>
<dbReference type="InterPro" id="IPR046529">
    <property type="entry name" value="DUF6594"/>
</dbReference>
<dbReference type="EMBL" id="ABDF02000086">
    <property type="protein sequence ID" value="EHK18410.1"/>
    <property type="molecule type" value="Genomic_DNA"/>
</dbReference>
<evidence type="ECO:0000256" key="1">
    <source>
        <dbReference type="SAM" id="MobiDB-lite"/>
    </source>
</evidence>
<feature type="region of interest" description="Disordered" evidence="1">
    <location>
        <begin position="1"/>
        <end position="42"/>
    </location>
</feature>
<feature type="transmembrane region" description="Helical" evidence="2">
    <location>
        <begin position="230"/>
        <end position="249"/>
    </location>
</feature>
<evidence type="ECO:0000313" key="5">
    <source>
        <dbReference type="Proteomes" id="UP000007115"/>
    </source>
</evidence>
<dbReference type="AlphaFoldDB" id="G9N484"/>
<feature type="domain" description="DUF6594" evidence="3">
    <location>
        <begin position="45"/>
        <end position="268"/>
    </location>
</feature>
<evidence type="ECO:0000313" key="4">
    <source>
        <dbReference type="EMBL" id="EHK18410.1"/>
    </source>
</evidence>
<dbReference type="Proteomes" id="UP000007115">
    <property type="component" value="Unassembled WGS sequence"/>
</dbReference>
<dbReference type="GeneID" id="25797091"/>
<keyword evidence="2" id="KW-0472">Membrane</keyword>
<keyword evidence="2" id="KW-1133">Transmembrane helix</keyword>
<keyword evidence="2" id="KW-0812">Transmembrane</keyword>
<feature type="transmembrane region" description="Helical" evidence="2">
    <location>
        <begin position="256"/>
        <end position="277"/>
    </location>
</feature>
<dbReference type="Pfam" id="PF20237">
    <property type="entry name" value="DUF6594"/>
    <property type="match status" value="1"/>
</dbReference>
<sequence>MSGSSRPSTLNSPTLDSDLEKHLLPITSHPSSHQSESQHDSKSETVVVFPFRTLQLQRIAELQDKLLEISGLNLKTVTADEKEAIDMTLTRYAQAIRDYDTLSENTLFTIPSNATFVGALGGMVPPHGGIHFKSTIASLLKSTDTIRAAWFTAGVDDAYARLSPDKRNIHLPISNLIGNIGVRELGQEGQIRRAQQKAFTARLVFALLGGVALIGPVLIMTLHTSTSTNLITISIATFIFALVMALFATDVEGKDVLGATAAYVAVLVVFIGTSLPANTK</sequence>
<dbReference type="OMA" id="TIRAAWF"/>
<dbReference type="HOGENOM" id="CLU_994206_0_0_1"/>
<keyword evidence="5" id="KW-1185">Reference proteome</keyword>
<dbReference type="VEuPathDB" id="FungiDB:TRIVIDRAFT_68432"/>
<name>G9N484_HYPVG</name>
<protein>
    <recommendedName>
        <fullName evidence="3">DUF6594 domain-containing protein</fullName>
    </recommendedName>
</protein>
<gene>
    <name evidence="4" type="ORF">TRIVIDRAFT_68432</name>
</gene>
<dbReference type="OrthoDB" id="3546297at2759"/>
<dbReference type="RefSeq" id="XP_013952610.1">
    <property type="nucleotide sequence ID" value="XM_014097135.1"/>
</dbReference>
<evidence type="ECO:0000256" key="2">
    <source>
        <dbReference type="SAM" id="Phobius"/>
    </source>
</evidence>
<feature type="compositionally biased region" description="Polar residues" evidence="1">
    <location>
        <begin position="1"/>
        <end position="15"/>
    </location>
</feature>
<comment type="caution">
    <text evidence="4">The sequence shown here is derived from an EMBL/GenBank/DDBJ whole genome shotgun (WGS) entry which is preliminary data.</text>
</comment>
<accession>G9N484</accession>
<feature type="transmembrane region" description="Helical" evidence="2">
    <location>
        <begin position="203"/>
        <end position="224"/>
    </location>
</feature>
<dbReference type="STRING" id="413071.G9N484"/>
<reference evidence="4 5" key="1">
    <citation type="journal article" date="2011" name="Genome Biol.">
        <title>Comparative genome sequence analysis underscores mycoparasitism as the ancestral life style of Trichoderma.</title>
        <authorList>
            <person name="Kubicek C.P."/>
            <person name="Herrera-Estrella A."/>
            <person name="Seidl-Seiboth V."/>
            <person name="Martinez D.A."/>
            <person name="Druzhinina I.S."/>
            <person name="Thon M."/>
            <person name="Zeilinger S."/>
            <person name="Casas-Flores S."/>
            <person name="Horwitz B.A."/>
            <person name="Mukherjee P.K."/>
            <person name="Mukherjee M."/>
            <person name="Kredics L."/>
            <person name="Alcaraz L.D."/>
            <person name="Aerts A."/>
            <person name="Antal Z."/>
            <person name="Atanasova L."/>
            <person name="Cervantes-Badillo M.G."/>
            <person name="Challacombe J."/>
            <person name="Chertkov O."/>
            <person name="McCluskey K."/>
            <person name="Coulpier F."/>
            <person name="Deshpande N."/>
            <person name="von Doehren H."/>
            <person name="Ebbole D.J."/>
            <person name="Esquivel-Naranjo E.U."/>
            <person name="Fekete E."/>
            <person name="Flipphi M."/>
            <person name="Glaser F."/>
            <person name="Gomez-Rodriguez E.Y."/>
            <person name="Gruber S."/>
            <person name="Han C."/>
            <person name="Henrissat B."/>
            <person name="Hermosa R."/>
            <person name="Hernandez-Onate M."/>
            <person name="Karaffa L."/>
            <person name="Kosti I."/>
            <person name="Le Crom S."/>
            <person name="Lindquist E."/>
            <person name="Lucas S."/>
            <person name="Luebeck M."/>
            <person name="Luebeck P.S."/>
            <person name="Margeot A."/>
            <person name="Metz B."/>
            <person name="Misra M."/>
            <person name="Nevalainen H."/>
            <person name="Omann M."/>
            <person name="Packer N."/>
            <person name="Perrone G."/>
            <person name="Uresti-Rivera E.E."/>
            <person name="Salamov A."/>
            <person name="Schmoll M."/>
            <person name="Seiboth B."/>
            <person name="Shapiro H."/>
            <person name="Sukno S."/>
            <person name="Tamayo-Ramos J.A."/>
            <person name="Tisch D."/>
            <person name="Wiest A."/>
            <person name="Wilkinson H.H."/>
            <person name="Zhang M."/>
            <person name="Coutinho P.M."/>
            <person name="Kenerley C.M."/>
            <person name="Monte E."/>
            <person name="Baker S.E."/>
            <person name="Grigoriev I.V."/>
        </authorList>
    </citation>
    <scope>NUCLEOTIDE SEQUENCE [LARGE SCALE GENOMIC DNA]</scope>
    <source>
        <strain evidence="5">Gv29-8 / FGSC 10586</strain>
    </source>
</reference>